<evidence type="ECO:0000256" key="5">
    <source>
        <dbReference type="ARBA" id="ARBA00022989"/>
    </source>
</evidence>
<comment type="caution">
    <text evidence="9">The sequence shown here is derived from an EMBL/GenBank/DDBJ whole genome shotgun (WGS) entry which is preliminary data.</text>
</comment>
<gene>
    <name evidence="9" type="ORF">XD66_0950</name>
</gene>
<comment type="similarity">
    <text evidence="7">Belongs to the binding-protein-dependent transport system permease family.</text>
</comment>
<comment type="subcellular location">
    <subcellularLocation>
        <location evidence="1 7">Cell membrane</location>
        <topology evidence="1 7">Multi-pass membrane protein</topology>
    </subcellularLocation>
</comment>
<reference evidence="10" key="1">
    <citation type="journal article" date="2015" name="MBio">
        <title>Genome-Resolved Metagenomic Analysis Reveals Roles for Candidate Phyla and Other Microbial Community Members in Biogeochemical Transformations in Oil Reservoirs.</title>
        <authorList>
            <person name="Hu P."/>
            <person name="Tom L."/>
            <person name="Singh A."/>
            <person name="Thomas B.C."/>
            <person name="Baker B.J."/>
            <person name="Piceno Y.M."/>
            <person name="Andersen G.L."/>
            <person name="Banfield J.F."/>
        </authorList>
    </citation>
    <scope>NUCLEOTIDE SEQUENCE [LARGE SCALE GENOMIC DNA]</scope>
</reference>
<name>A0A124FK75_9THEO</name>
<evidence type="ECO:0000256" key="7">
    <source>
        <dbReference type="RuleBase" id="RU363032"/>
    </source>
</evidence>
<dbReference type="Gene3D" id="1.10.3720.10">
    <property type="entry name" value="MetI-like"/>
    <property type="match status" value="1"/>
</dbReference>
<dbReference type="AlphaFoldDB" id="A0A124FK75"/>
<sequence>MNLFRYAVKRGSRLLPLLFGISVLAFLLVHLSPIDPVELYLGKEESGLMNAEDLARLRASWGLDRPLPVQYFFWLSRTLRGDLGTSHLTGRPVLHVIGERLPATLALMGTGYLIIIAVSIYLGVVSAKKQGSLFDYACTTVSFALYSTPNFWLALILIYIFSLKLNILPVCGTASSRATTFSFLEFLHHLVLPALVLALTTAPWYTRFLRASLLEVLAFDFILVARAKGLPEKAVFFKHALRNALLPFLTLLGMAFPHLVGGSVVIETIFAWPGVGRLLVESALRADYPVLMGLVLLLSIFVALGNLLADLAYAVVDPRVRYGGEP</sequence>
<keyword evidence="2 7" id="KW-0813">Transport</keyword>
<dbReference type="Proteomes" id="UP000053326">
    <property type="component" value="Unassembled WGS sequence"/>
</dbReference>
<feature type="transmembrane region" description="Helical" evidence="7">
    <location>
        <begin position="136"/>
        <end position="161"/>
    </location>
</feature>
<dbReference type="SUPFAM" id="SSF161098">
    <property type="entry name" value="MetI-like"/>
    <property type="match status" value="1"/>
</dbReference>
<dbReference type="CDD" id="cd06261">
    <property type="entry name" value="TM_PBP2"/>
    <property type="match status" value="1"/>
</dbReference>
<protein>
    <submittedName>
        <fullName evidence="9">Oligopeptide transport system permease protein AppB</fullName>
    </submittedName>
</protein>
<dbReference type="GO" id="GO:0071916">
    <property type="term" value="F:dipeptide transmembrane transporter activity"/>
    <property type="evidence" value="ECO:0007669"/>
    <property type="project" value="TreeGrafter"/>
</dbReference>
<evidence type="ECO:0000313" key="9">
    <source>
        <dbReference type="EMBL" id="KUK36339.1"/>
    </source>
</evidence>
<dbReference type="PANTHER" id="PTHR43163">
    <property type="entry name" value="DIPEPTIDE TRANSPORT SYSTEM PERMEASE PROTEIN DPPB-RELATED"/>
    <property type="match status" value="1"/>
</dbReference>
<accession>A0A124FK75</accession>
<evidence type="ECO:0000256" key="4">
    <source>
        <dbReference type="ARBA" id="ARBA00022692"/>
    </source>
</evidence>
<dbReference type="InterPro" id="IPR000515">
    <property type="entry name" value="MetI-like"/>
</dbReference>
<feature type="transmembrane region" description="Helical" evidence="7">
    <location>
        <begin position="101"/>
        <end position="124"/>
    </location>
</feature>
<feature type="transmembrane region" description="Helical" evidence="7">
    <location>
        <begin position="245"/>
        <end position="270"/>
    </location>
</feature>
<feature type="transmembrane region" description="Helical" evidence="7">
    <location>
        <begin position="290"/>
        <end position="316"/>
    </location>
</feature>
<dbReference type="InterPro" id="IPR045621">
    <property type="entry name" value="BPD_transp_1_N"/>
</dbReference>
<feature type="transmembrane region" description="Helical" evidence="7">
    <location>
        <begin position="12"/>
        <end position="31"/>
    </location>
</feature>
<evidence type="ECO:0000313" key="10">
    <source>
        <dbReference type="Proteomes" id="UP000053326"/>
    </source>
</evidence>
<dbReference type="Pfam" id="PF19300">
    <property type="entry name" value="BPD_transp_1_N"/>
    <property type="match status" value="1"/>
</dbReference>
<keyword evidence="5 7" id="KW-1133">Transmembrane helix</keyword>
<evidence type="ECO:0000256" key="3">
    <source>
        <dbReference type="ARBA" id="ARBA00022475"/>
    </source>
</evidence>
<dbReference type="PROSITE" id="PS50928">
    <property type="entry name" value="ABC_TM1"/>
    <property type="match status" value="1"/>
</dbReference>
<dbReference type="PATRIC" id="fig|85874.4.peg.327"/>
<proteinExistence type="inferred from homology"/>
<evidence type="ECO:0000256" key="6">
    <source>
        <dbReference type="ARBA" id="ARBA00023136"/>
    </source>
</evidence>
<dbReference type="EMBL" id="LGFO01000113">
    <property type="protein sequence ID" value="KUK36339.1"/>
    <property type="molecule type" value="Genomic_DNA"/>
</dbReference>
<keyword evidence="6 7" id="KW-0472">Membrane</keyword>
<feature type="domain" description="ABC transmembrane type-1" evidence="8">
    <location>
        <begin position="101"/>
        <end position="309"/>
    </location>
</feature>
<organism evidence="9 10">
    <name type="scientific">Thermacetogenium phaeum</name>
    <dbReference type="NCBI Taxonomy" id="85874"/>
    <lineage>
        <taxon>Bacteria</taxon>
        <taxon>Bacillati</taxon>
        <taxon>Bacillota</taxon>
        <taxon>Clostridia</taxon>
        <taxon>Thermoanaerobacterales</taxon>
        <taxon>Thermoanaerobacteraceae</taxon>
        <taxon>Thermacetogenium</taxon>
    </lineage>
</organism>
<feature type="transmembrane region" description="Helical" evidence="7">
    <location>
        <begin position="186"/>
        <end position="205"/>
    </location>
</feature>
<dbReference type="Pfam" id="PF00528">
    <property type="entry name" value="BPD_transp_1"/>
    <property type="match status" value="1"/>
</dbReference>
<evidence type="ECO:0000256" key="2">
    <source>
        <dbReference type="ARBA" id="ARBA00022448"/>
    </source>
</evidence>
<dbReference type="InterPro" id="IPR035906">
    <property type="entry name" value="MetI-like_sf"/>
</dbReference>
<evidence type="ECO:0000259" key="8">
    <source>
        <dbReference type="PROSITE" id="PS50928"/>
    </source>
</evidence>
<dbReference type="GO" id="GO:0005886">
    <property type="term" value="C:plasma membrane"/>
    <property type="evidence" value="ECO:0007669"/>
    <property type="project" value="UniProtKB-SubCell"/>
</dbReference>
<keyword evidence="4 7" id="KW-0812">Transmembrane</keyword>
<dbReference type="PANTHER" id="PTHR43163:SF6">
    <property type="entry name" value="DIPEPTIDE TRANSPORT SYSTEM PERMEASE PROTEIN DPPB-RELATED"/>
    <property type="match status" value="1"/>
</dbReference>
<evidence type="ECO:0000256" key="1">
    <source>
        <dbReference type="ARBA" id="ARBA00004651"/>
    </source>
</evidence>
<keyword evidence="3" id="KW-1003">Cell membrane</keyword>